<keyword evidence="8" id="KW-1185">Reference proteome</keyword>
<dbReference type="OrthoDB" id="407658at2759"/>
<dbReference type="AlphaFoldDB" id="A0A0L0G002"/>
<dbReference type="InterPro" id="IPR007109">
    <property type="entry name" value="Brix"/>
</dbReference>
<dbReference type="GO" id="GO:0005730">
    <property type="term" value="C:nucleolus"/>
    <property type="evidence" value="ECO:0007669"/>
    <property type="project" value="UniProtKB-SubCell"/>
</dbReference>
<evidence type="ECO:0000256" key="3">
    <source>
        <dbReference type="ARBA" id="ARBA00023242"/>
    </source>
</evidence>
<evidence type="ECO:0000256" key="1">
    <source>
        <dbReference type="ARBA" id="ARBA00004604"/>
    </source>
</evidence>
<dbReference type="Pfam" id="PF04427">
    <property type="entry name" value="Brix"/>
    <property type="match status" value="1"/>
</dbReference>
<dbReference type="Proteomes" id="UP000054560">
    <property type="component" value="Unassembled WGS sequence"/>
</dbReference>
<sequence>MIRTGKAKNARTKRVMDNRAPKVIENPKQTLFVRGNKTGEVVNELLGDLHTLKKPLAVMYKKKNPVLPFDDSSSLEFFCNKSDTSLFVFGNHTKKRPNNVVLGRMFNGAILDMVEVGIVDYKGLKEYKKSIMMGSKPCFVFNGDSFETDSSMIRIKSLLLDLFKGQNVPDINIGGLEHVISVTHIPVTKKQGDGTNAVVQTIAFRVYKTKLLKSGSRIPRVELEEMGPNFDMELRRTQFPDKALIQHSMKQPAVLKPKKQKNVEYDSMGNKFSRVHMVRQDLDAIQLRKVKALKRKPEASAPVDKADNPRSVKKAKKGETPQQEVIDL</sequence>
<dbReference type="PROSITE" id="PS50833">
    <property type="entry name" value="BRIX"/>
    <property type="match status" value="1"/>
</dbReference>
<feature type="region of interest" description="Disordered" evidence="5">
    <location>
        <begin position="293"/>
        <end position="328"/>
    </location>
</feature>
<organism evidence="7 8">
    <name type="scientific">Sphaeroforma arctica JP610</name>
    <dbReference type="NCBI Taxonomy" id="667725"/>
    <lineage>
        <taxon>Eukaryota</taxon>
        <taxon>Ichthyosporea</taxon>
        <taxon>Ichthyophonida</taxon>
        <taxon>Sphaeroforma</taxon>
    </lineage>
</organism>
<feature type="domain" description="Brix" evidence="6">
    <location>
        <begin position="28"/>
        <end position="243"/>
    </location>
</feature>
<proteinExistence type="inferred from homology"/>
<comment type="similarity">
    <text evidence="2 4">Belongs to the RPF2 family.</text>
</comment>
<dbReference type="eggNOG" id="KOG3031">
    <property type="taxonomic scope" value="Eukaryota"/>
</dbReference>
<gene>
    <name evidence="7" type="ORF">SARC_05566</name>
</gene>
<reference evidence="7 8" key="1">
    <citation type="submission" date="2011-02" db="EMBL/GenBank/DDBJ databases">
        <title>The Genome Sequence of Sphaeroforma arctica JP610.</title>
        <authorList>
            <consortium name="The Broad Institute Genome Sequencing Platform"/>
            <person name="Russ C."/>
            <person name="Cuomo C."/>
            <person name="Young S.K."/>
            <person name="Zeng Q."/>
            <person name="Gargeya S."/>
            <person name="Alvarado L."/>
            <person name="Berlin A."/>
            <person name="Chapman S.B."/>
            <person name="Chen Z."/>
            <person name="Freedman E."/>
            <person name="Gellesch M."/>
            <person name="Goldberg J."/>
            <person name="Griggs A."/>
            <person name="Gujja S."/>
            <person name="Heilman E."/>
            <person name="Heiman D."/>
            <person name="Howarth C."/>
            <person name="Mehta T."/>
            <person name="Neiman D."/>
            <person name="Pearson M."/>
            <person name="Roberts A."/>
            <person name="Saif S."/>
            <person name="Shea T."/>
            <person name="Shenoy N."/>
            <person name="Sisk P."/>
            <person name="Stolte C."/>
            <person name="Sykes S."/>
            <person name="White J."/>
            <person name="Yandava C."/>
            <person name="Burger G."/>
            <person name="Gray M.W."/>
            <person name="Holland P.W.H."/>
            <person name="King N."/>
            <person name="Lang F.B.F."/>
            <person name="Roger A.J."/>
            <person name="Ruiz-Trillo I."/>
            <person name="Haas B."/>
            <person name="Nusbaum C."/>
            <person name="Birren B."/>
        </authorList>
    </citation>
    <scope>NUCLEOTIDE SEQUENCE [LARGE SCALE GENOMIC DNA]</scope>
    <source>
        <strain evidence="7 8">JP610</strain>
    </source>
</reference>
<dbReference type="GO" id="GO:0000463">
    <property type="term" value="P:maturation of LSU-rRNA from tricistronic rRNA transcript (SSU-rRNA, 5.8S rRNA, LSU-rRNA)"/>
    <property type="evidence" value="ECO:0007669"/>
    <property type="project" value="TreeGrafter"/>
</dbReference>
<dbReference type="InterPro" id="IPR039770">
    <property type="entry name" value="Rpf2"/>
</dbReference>
<dbReference type="STRING" id="667725.A0A0L0G002"/>
<protein>
    <recommendedName>
        <fullName evidence="4">Ribosome production factor 2 homolog</fullName>
    </recommendedName>
    <alternativeName>
        <fullName evidence="4">Ribosome biogenesis protein RPF2 homolog</fullName>
    </alternativeName>
</protein>
<evidence type="ECO:0000256" key="4">
    <source>
        <dbReference type="RuleBase" id="RU367086"/>
    </source>
</evidence>
<dbReference type="PANTHER" id="PTHR12728:SF0">
    <property type="entry name" value="RIBOSOME PRODUCTION FACTOR 2 HOMOLOG"/>
    <property type="match status" value="1"/>
</dbReference>
<dbReference type="EMBL" id="KQ241955">
    <property type="protein sequence ID" value="KNC82146.1"/>
    <property type="molecule type" value="Genomic_DNA"/>
</dbReference>
<evidence type="ECO:0000256" key="5">
    <source>
        <dbReference type="SAM" id="MobiDB-lite"/>
    </source>
</evidence>
<evidence type="ECO:0000313" key="8">
    <source>
        <dbReference type="Proteomes" id="UP000054560"/>
    </source>
</evidence>
<evidence type="ECO:0000313" key="7">
    <source>
        <dbReference type="EMBL" id="KNC82146.1"/>
    </source>
</evidence>
<keyword evidence="3 4" id="KW-0539">Nucleus</keyword>
<dbReference type="GO" id="GO:0000027">
    <property type="term" value="P:ribosomal large subunit assembly"/>
    <property type="evidence" value="ECO:0007669"/>
    <property type="project" value="InterPro"/>
</dbReference>
<comment type="subcellular location">
    <subcellularLocation>
        <location evidence="1 4">Nucleus</location>
        <location evidence="1 4">Nucleolus</location>
    </subcellularLocation>
</comment>
<dbReference type="GO" id="GO:0019843">
    <property type="term" value="F:rRNA binding"/>
    <property type="evidence" value="ECO:0007669"/>
    <property type="project" value="UniProtKB-UniRule"/>
</dbReference>
<name>A0A0L0G002_9EUKA</name>
<evidence type="ECO:0000259" key="6">
    <source>
        <dbReference type="PROSITE" id="PS50833"/>
    </source>
</evidence>
<dbReference type="GeneID" id="25906070"/>
<accession>A0A0L0G002</accession>
<evidence type="ECO:0000256" key="2">
    <source>
        <dbReference type="ARBA" id="ARBA00010782"/>
    </source>
</evidence>
<dbReference type="PANTHER" id="PTHR12728">
    <property type="entry name" value="BRIX DOMAIN CONTAINING PROTEIN"/>
    <property type="match status" value="1"/>
</dbReference>
<dbReference type="RefSeq" id="XP_014156048.1">
    <property type="nucleotide sequence ID" value="XM_014300573.1"/>
</dbReference>
<dbReference type="SMART" id="SM00879">
    <property type="entry name" value="Brix"/>
    <property type="match status" value="1"/>
</dbReference>